<dbReference type="SUPFAM" id="SSF53448">
    <property type="entry name" value="Nucleotide-diphospho-sugar transferases"/>
    <property type="match status" value="1"/>
</dbReference>
<dbReference type="KEGG" id="wna:KA717_37385"/>
<reference evidence="2" key="1">
    <citation type="submission" date="2021-04" db="EMBL/GenBank/DDBJ databases">
        <title>Genome sequence of Woronichinia naegeliana from Washington state freshwater lake bloom.</title>
        <authorList>
            <person name="Dreher T.W."/>
        </authorList>
    </citation>
    <scope>NUCLEOTIDE SEQUENCE</scope>
    <source>
        <strain evidence="2">WA131</strain>
    </source>
</reference>
<evidence type="ECO:0000313" key="2">
    <source>
        <dbReference type="EMBL" id="UXE61024.1"/>
    </source>
</evidence>
<dbReference type="InterPro" id="IPR001173">
    <property type="entry name" value="Glyco_trans_2-like"/>
</dbReference>
<proteinExistence type="predicted"/>
<sequence length="442" mass="50719">MQMINDYNGLLIIIPTRNRSDLAINAILSVLNQPNCEEVKVLVSDNSTDTKDIEILYKFCQETRDERLSYIKPPEPLQMSKHWDWAANQAFKKYEINHLSFLTDRMIFKSGQLKELINIVKRYPDYIVSYNHDFIDDYKKPIKLVQSEWSGKLYQVKSIQLLLLSSRASFYGLPKMLNCITPRTILNKISTKFGNTFGSIAPDYNFCYRSLELVDSILHFDKAPILHYAISQSNGASFARGIVSKASSDFLANLGQSDFCSATPIPSIHTVGNAIWHEYCTVKKETSSTKFPDIDMNCYLNYLGSETSKIINPELKAEMQATLSTYGWKPPVESNELKSFTREDLLLMCKKLLSPSIVWNKIIMILITKLFIKSKHAQPLVLFLANNFGIMPPRYIDYYFDFNTLEDAFNYVNKFPKPSYISYDGKSFAVKRLGNDCLDIPL</sequence>
<dbReference type="AlphaFoldDB" id="A0A977KW52"/>
<organism evidence="2">
    <name type="scientific">Woronichinia naegeliana WA131</name>
    <dbReference type="NCBI Taxonomy" id="2824559"/>
    <lineage>
        <taxon>Bacteria</taxon>
        <taxon>Bacillati</taxon>
        <taxon>Cyanobacteriota</taxon>
        <taxon>Cyanophyceae</taxon>
        <taxon>Synechococcales</taxon>
        <taxon>Coelosphaeriaceae</taxon>
        <taxon>Woronichinia</taxon>
    </lineage>
</organism>
<accession>A0A977KW52</accession>
<dbReference type="EMBL" id="CP073041">
    <property type="protein sequence ID" value="UXE61024.1"/>
    <property type="molecule type" value="Genomic_DNA"/>
</dbReference>
<dbReference type="Proteomes" id="UP001065613">
    <property type="component" value="Chromosome"/>
</dbReference>
<name>A0A977KW52_9CYAN</name>
<gene>
    <name evidence="2" type="ORF">KA717_37385</name>
</gene>
<dbReference type="InterPro" id="IPR029044">
    <property type="entry name" value="Nucleotide-diphossugar_trans"/>
</dbReference>
<evidence type="ECO:0000259" key="1">
    <source>
        <dbReference type="Pfam" id="PF00535"/>
    </source>
</evidence>
<dbReference type="Gene3D" id="3.90.550.10">
    <property type="entry name" value="Spore Coat Polysaccharide Biosynthesis Protein SpsA, Chain A"/>
    <property type="match status" value="1"/>
</dbReference>
<protein>
    <submittedName>
        <fullName evidence="2">Glycosyltransferase</fullName>
    </submittedName>
</protein>
<feature type="domain" description="Glycosyltransferase 2-like" evidence="1">
    <location>
        <begin position="12"/>
        <end position="152"/>
    </location>
</feature>
<dbReference type="Pfam" id="PF00535">
    <property type="entry name" value="Glycos_transf_2"/>
    <property type="match status" value="1"/>
</dbReference>